<organism evidence="3 4">
    <name type="scientific">Candidatus Nealsonbacteria bacterium RBG_13_42_11</name>
    <dbReference type="NCBI Taxonomy" id="1801663"/>
    <lineage>
        <taxon>Bacteria</taxon>
        <taxon>Candidatus Nealsoniibacteriota</taxon>
    </lineage>
</organism>
<proteinExistence type="predicted"/>
<dbReference type="EMBL" id="MHLY01000011">
    <property type="protein sequence ID" value="OGZ18574.1"/>
    <property type="molecule type" value="Genomic_DNA"/>
</dbReference>
<dbReference type="Pfam" id="PF18895">
    <property type="entry name" value="T4SS_pilin"/>
    <property type="match status" value="1"/>
</dbReference>
<evidence type="ECO:0000256" key="1">
    <source>
        <dbReference type="SAM" id="Phobius"/>
    </source>
</evidence>
<reference evidence="3 4" key="1">
    <citation type="journal article" date="2016" name="Nat. Commun.">
        <title>Thousands of microbial genomes shed light on interconnected biogeochemical processes in an aquifer system.</title>
        <authorList>
            <person name="Anantharaman K."/>
            <person name="Brown C.T."/>
            <person name="Hug L.A."/>
            <person name="Sharon I."/>
            <person name="Castelle C.J."/>
            <person name="Probst A.J."/>
            <person name="Thomas B.C."/>
            <person name="Singh A."/>
            <person name="Wilkins M.J."/>
            <person name="Karaoz U."/>
            <person name="Brodie E.L."/>
            <person name="Williams K.H."/>
            <person name="Hubbard S.S."/>
            <person name="Banfield J.F."/>
        </authorList>
    </citation>
    <scope>NUCLEOTIDE SEQUENCE [LARGE SCALE GENOMIC DNA]</scope>
</reference>
<keyword evidence="1" id="KW-1133">Transmembrane helix</keyword>
<keyword evidence="2" id="KW-0732">Signal</keyword>
<evidence type="ECO:0000256" key="2">
    <source>
        <dbReference type="SAM" id="SignalP"/>
    </source>
</evidence>
<feature type="transmembrane region" description="Helical" evidence="1">
    <location>
        <begin position="125"/>
        <end position="146"/>
    </location>
</feature>
<feature type="chain" id="PRO_5009582653" evidence="2">
    <location>
        <begin position="26"/>
        <end position="151"/>
    </location>
</feature>
<keyword evidence="1" id="KW-0812">Transmembrane</keyword>
<feature type="transmembrane region" description="Helical" evidence="1">
    <location>
        <begin position="89"/>
        <end position="113"/>
    </location>
</feature>
<accession>A0A1G2DYA9</accession>
<name>A0A1G2DYA9_9BACT</name>
<comment type="caution">
    <text evidence="3">The sequence shown here is derived from an EMBL/GenBank/DDBJ whole genome shotgun (WGS) entry which is preliminary data.</text>
</comment>
<evidence type="ECO:0000313" key="4">
    <source>
        <dbReference type="Proteomes" id="UP000176755"/>
    </source>
</evidence>
<dbReference type="AlphaFoldDB" id="A0A1G2DYA9"/>
<dbReference type="InterPro" id="IPR043993">
    <property type="entry name" value="T4SS_pilin"/>
</dbReference>
<sequence>MKKTLSIFVLLTTIVFLSAPILVSAADEEIPNCCRVSRTIEVGGVSYSKGNTVGGDSTCNLGITGVTHQQTKDWGLVCLLSTVGVIADWIFTFAMAIVIIFVVMGAFLVVTSAGDAQKVTRGRNYILYAAIGMVVALLAKAVPALVRNLLG</sequence>
<dbReference type="STRING" id="1801663.A2175_01860"/>
<evidence type="ECO:0000313" key="3">
    <source>
        <dbReference type="EMBL" id="OGZ18574.1"/>
    </source>
</evidence>
<gene>
    <name evidence="3" type="ORF">A2175_01860</name>
</gene>
<keyword evidence="1" id="KW-0472">Membrane</keyword>
<feature type="signal peptide" evidence="2">
    <location>
        <begin position="1"/>
        <end position="25"/>
    </location>
</feature>
<protein>
    <submittedName>
        <fullName evidence="3">Uncharacterized protein</fullName>
    </submittedName>
</protein>
<dbReference type="Proteomes" id="UP000176755">
    <property type="component" value="Unassembled WGS sequence"/>
</dbReference>